<proteinExistence type="predicted"/>
<gene>
    <name evidence="1" type="ORF">H8K47_15320</name>
</gene>
<dbReference type="RefSeq" id="WP_186882275.1">
    <property type="nucleotide sequence ID" value="NZ_JACOGG010000019.1"/>
</dbReference>
<reference evidence="1" key="1">
    <citation type="submission" date="2020-08" db="EMBL/GenBank/DDBJ databases">
        <title>Novel species isolated from subtropical streams in China.</title>
        <authorList>
            <person name="Lu H."/>
        </authorList>
    </citation>
    <scope>NUCLEOTIDE SEQUENCE</scope>
    <source>
        <strain evidence="1">CY7W</strain>
    </source>
</reference>
<keyword evidence="2" id="KW-1185">Reference proteome</keyword>
<dbReference type="AlphaFoldDB" id="A0A923I406"/>
<dbReference type="EMBL" id="JACOGG010000019">
    <property type="protein sequence ID" value="MBC3936737.1"/>
    <property type="molecule type" value="Genomic_DNA"/>
</dbReference>
<organism evidence="1 2">
    <name type="scientific">Undibacterium rugosum</name>
    <dbReference type="NCBI Taxonomy" id="2762291"/>
    <lineage>
        <taxon>Bacteria</taxon>
        <taxon>Pseudomonadati</taxon>
        <taxon>Pseudomonadota</taxon>
        <taxon>Betaproteobacteria</taxon>
        <taxon>Burkholderiales</taxon>
        <taxon>Oxalobacteraceae</taxon>
        <taxon>Undibacterium</taxon>
    </lineage>
</organism>
<protein>
    <submittedName>
        <fullName evidence="1">Uncharacterized protein</fullName>
    </submittedName>
</protein>
<name>A0A923I406_9BURK</name>
<dbReference type="Proteomes" id="UP000612361">
    <property type="component" value="Unassembled WGS sequence"/>
</dbReference>
<evidence type="ECO:0000313" key="1">
    <source>
        <dbReference type="EMBL" id="MBC3936737.1"/>
    </source>
</evidence>
<comment type="caution">
    <text evidence="1">The sequence shown here is derived from an EMBL/GenBank/DDBJ whole genome shotgun (WGS) entry which is preliminary data.</text>
</comment>
<accession>A0A923I406</accession>
<evidence type="ECO:0000313" key="2">
    <source>
        <dbReference type="Proteomes" id="UP000612361"/>
    </source>
</evidence>
<sequence>MSNVTQLPQFTPNAKKLWLDIPENIRSQLLANVYCGQCGGETTIVNYSGSVKSGVVVLTGQCITCGAEVARVID</sequence>